<dbReference type="GO" id="GO:0071897">
    <property type="term" value="P:DNA biosynthetic process"/>
    <property type="evidence" value="ECO:0007669"/>
    <property type="project" value="UniProtKB-KW"/>
</dbReference>
<proteinExistence type="inferred from homology"/>
<dbReference type="InterPro" id="IPR024434">
    <property type="entry name" value="TSCPD_dom"/>
</dbReference>
<evidence type="ECO:0000256" key="5">
    <source>
        <dbReference type="ARBA" id="ARBA00047754"/>
    </source>
</evidence>
<evidence type="ECO:0000256" key="1">
    <source>
        <dbReference type="ARBA" id="ARBA00007405"/>
    </source>
</evidence>
<comment type="similarity">
    <text evidence="1">Belongs to the ribonucleoside diphosphate reductase class-2 family.</text>
</comment>
<dbReference type="GO" id="GO:0000166">
    <property type="term" value="F:nucleotide binding"/>
    <property type="evidence" value="ECO:0007669"/>
    <property type="project" value="UniProtKB-KW"/>
</dbReference>
<protein>
    <recommendedName>
        <fullName evidence="2">ribonucleoside-diphosphate reductase</fullName>
        <ecNumber evidence="2">1.17.4.1</ecNumber>
    </recommendedName>
</protein>
<name>A0AA48KY01_9FIRM</name>
<dbReference type="Proteomes" id="UP001335720">
    <property type="component" value="Chromosome"/>
</dbReference>
<dbReference type="EMBL" id="AP027925">
    <property type="protein sequence ID" value="BED92923.1"/>
    <property type="molecule type" value="Genomic_DNA"/>
</dbReference>
<feature type="domain" description="TSCPD" evidence="6">
    <location>
        <begin position="12"/>
        <end position="88"/>
    </location>
</feature>
<gene>
    <name evidence="7" type="ORF">RsTaC01_0841</name>
</gene>
<dbReference type="KEGG" id="ptrh:RsTaC01_0841"/>
<reference evidence="7" key="1">
    <citation type="journal article" date="2023" name="ISME J.">
        <title>Emergence of putative energy parasites within Clostridia revealed by genome analysis of a novel endosymbiotic clade.</title>
        <authorList>
            <person name="Takahashi K."/>
            <person name="Kuwahara H."/>
            <person name="Horikawa Y."/>
            <person name="Izawa K."/>
            <person name="Kato D."/>
            <person name="Inagaki T."/>
            <person name="Yuki M."/>
            <person name="Ohkuma M."/>
            <person name="Hongoh Y."/>
        </authorList>
    </citation>
    <scope>NUCLEOTIDE SEQUENCE</scope>
    <source>
        <strain evidence="7">RsTa-C01</strain>
    </source>
</reference>
<dbReference type="Pfam" id="PF12637">
    <property type="entry name" value="TSCPD"/>
    <property type="match status" value="1"/>
</dbReference>
<dbReference type="EC" id="1.17.4.1" evidence="2"/>
<dbReference type="GO" id="GO:0004748">
    <property type="term" value="F:ribonucleoside-diphosphate reductase activity, thioredoxin disulfide as acceptor"/>
    <property type="evidence" value="ECO:0007669"/>
    <property type="project" value="UniProtKB-EC"/>
</dbReference>
<evidence type="ECO:0000256" key="4">
    <source>
        <dbReference type="ARBA" id="ARBA00022741"/>
    </source>
</evidence>
<evidence type="ECO:0000256" key="2">
    <source>
        <dbReference type="ARBA" id="ARBA00012274"/>
    </source>
</evidence>
<dbReference type="AlphaFoldDB" id="A0AA48KY01"/>
<evidence type="ECO:0000256" key="3">
    <source>
        <dbReference type="ARBA" id="ARBA00022634"/>
    </source>
</evidence>
<evidence type="ECO:0000259" key="6">
    <source>
        <dbReference type="Pfam" id="PF12637"/>
    </source>
</evidence>
<organism evidence="7">
    <name type="scientific">Candidatus Paraimprobicoccus trichonymphae</name>
    <dbReference type="NCBI Taxonomy" id="3033793"/>
    <lineage>
        <taxon>Bacteria</taxon>
        <taxon>Bacillati</taxon>
        <taxon>Bacillota</taxon>
        <taxon>Clostridia</taxon>
        <taxon>Candidatus Paraimprobicoccus</taxon>
    </lineage>
</organism>
<keyword evidence="4" id="KW-0547">Nucleotide-binding</keyword>
<accession>A0AA48KY01</accession>
<evidence type="ECO:0000313" key="7">
    <source>
        <dbReference type="EMBL" id="BED92923.1"/>
    </source>
</evidence>
<comment type="catalytic activity">
    <reaction evidence="5">
        <text>a 2'-deoxyribonucleoside 5'-diphosphate + [thioredoxin]-disulfide + H2O = a ribonucleoside 5'-diphosphate + [thioredoxin]-dithiol</text>
        <dbReference type="Rhea" id="RHEA:23252"/>
        <dbReference type="Rhea" id="RHEA-COMP:10698"/>
        <dbReference type="Rhea" id="RHEA-COMP:10700"/>
        <dbReference type="ChEBI" id="CHEBI:15377"/>
        <dbReference type="ChEBI" id="CHEBI:29950"/>
        <dbReference type="ChEBI" id="CHEBI:50058"/>
        <dbReference type="ChEBI" id="CHEBI:57930"/>
        <dbReference type="ChEBI" id="CHEBI:73316"/>
        <dbReference type="EC" id="1.17.4.1"/>
    </reaction>
</comment>
<dbReference type="InterPro" id="IPR023806">
    <property type="entry name" value="CHP03905"/>
</dbReference>
<keyword evidence="3" id="KW-0237">DNA synthesis</keyword>
<sequence length="99" mass="11004">MINDLKNTKSYDYNTFGTCSRKIHIELDNNNMIKDVIFEGGCSGNSNGISKLVKGMKAEEVITKLEGTKCGFRATSCPDQLSIALRKILTERSNFYVSS</sequence>
<dbReference type="NCBIfam" id="TIGR03905">
    <property type="entry name" value="TIGR03905_4_Cys"/>
    <property type="match status" value="1"/>
</dbReference>